<accession>A0A2P4X8N9</accession>
<comment type="caution">
    <text evidence="2">The sequence shown here is derived from an EMBL/GenBank/DDBJ whole genome shotgun (WGS) entry which is preliminary data.</text>
</comment>
<evidence type="ECO:0000313" key="2">
    <source>
        <dbReference type="EMBL" id="POM61910.1"/>
    </source>
</evidence>
<sequence>MVSSDVEALVRALGELAISLRRRRSDNTVNRDQRAVLKWLRSLSCEELASLCCVQDVGFVKTLLHMAARSRATRCVESRVHEFHLLPLTASGASTTQNKRTATKTAPRTAPREFVKRPVVRTVDGDVVSSCHTREYEECCLKVLKGMRVLNTLQSCDTVALSMEFFRSVQNKRGRVGPEFFHMMEVVSRGEFLMECPAESMLKHRVWGETKWLKKQGYYSLQALFVNQIELNIWAFWRQQQKDTSAKIPLRGLSAKLCLVHEWEIASVAQQNAVLQTLGSKTMTHLQDLKQSTMTQSSGAEIFQATRSSLEALMSVLTVYQQTSQEAMIPDVSVDNCFTCSFEGAVTFPQAAVIKLLLAEHLQDQCSLLLCERLSKEEELSAGSNASTAVSHADGVGVTDNGNKDTGKVSNHSQRRRASRKKMLKQRRRQGEIRVAQQARFASVLHELRQYFCRRHEETISCEEELSAGSNASTAVSHADGVGVTDNGNKDTGKVSNHSQRRRASRKKMLKQRRREGEIRVAQQARFASVLHELRQYFCRRHEETISCVKNVLRDVIDSAVGDDQLTPGGWSVRKTNDTAHVRHKRKKKKKAKKKVGSAKVLMGVEDNCKRDRLSVASPQTPVKPGPSSTKTRDYRWSDEGDTGDHSAATAGSDSSPSQHDRPRLLDSSSDSGSTHDDGARLSFFSNVGSTGTTASAVSAAPPPPLSTFGSHSLYSSSTTTPFFLSLAPRDHNTQPPRVPRRGIDDDAEDHEESQTSSNGPGGGAPEAPSTSDTSNFEWYLPSVFSLQTSAHRTISPTPALDWHFNNWQFKAPDGGLSDK</sequence>
<dbReference type="EMBL" id="NCKW01015737">
    <property type="protein sequence ID" value="POM61910.1"/>
    <property type="molecule type" value="Genomic_DNA"/>
</dbReference>
<feature type="compositionally biased region" description="Basic residues" evidence="1">
    <location>
        <begin position="582"/>
        <end position="597"/>
    </location>
</feature>
<protein>
    <submittedName>
        <fullName evidence="2">Uncharacterized protein</fullName>
    </submittedName>
</protein>
<feature type="compositionally biased region" description="Basic residues" evidence="1">
    <location>
        <begin position="413"/>
        <end position="428"/>
    </location>
</feature>
<proteinExistence type="predicted"/>
<gene>
    <name evidence="2" type="ORF">PHPALM_29000</name>
</gene>
<feature type="compositionally biased region" description="Basic residues" evidence="1">
    <location>
        <begin position="499"/>
        <end position="514"/>
    </location>
</feature>
<dbReference type="Proteomes" id="UP000237271">
    <property type="component" value="Unassembled WGS sequence"/>
</dbReference>
<dbReference type="AlphaFoldDB" id="A0A2P4X8N9"/>
<organism evidence="2 3">
    <name type="scientific">Phytophthora palmivora</name>
    <dbReference type="NCBI Taxonomy" id="4796"/>
    <lineage>
        <taxon>Eukaryota</taxon>
        <taxon>Sar</taxon>
        <taxon>Stramenopiles</taxon>
        <taxon>Oomycota</taxon>
        <taxon>Peronosporomycetes</taxon>
        <taxon>Peronosporales</taxon>
        <taxon>Peronosporaceae</taxon>
        <taxon>Phytophthora</taxon>
    </lineage>
</organism>
<evidence type="ECO:0000313" key="3">
    <source>
        <dbReference type="Proteomes" id="UP000237271"/>
    </source>
</evidence>
<feature type="compositionally biased region" description="Basic and acidic residues" evidence="1">
    <location>
        <begin position="631"/>
        <end position="645"/>
    </location>
</feature>
<feature type="region of interest" description="Disordered" evidence="1">
    <location>
        <begin position="466"/>
        <end position="517"/>
    </location>
</feature>
<feature type="non-terminal residue" evidence="2">
    <location>
        <position position="820"/>
    </location>
</feature>
<feature type="region of interest" description="Disordered" evidence="1">
    <location>
        <begin position="572"/>
        <end position="680"/>
    </location>
</feature>
<keyword evidence="3" id="KW-1185">Reference proteome</keyword>
<feature type="region of interest" description="Disordered" evidence="1">
    <location>
        <begin position="382"/>
        <end position="431"/>
    </location>
</feature>
<evidence type="ECO:0000256" key="1">
    <source>
        <dbReference type="SAM" id="MobiDB-lite"/>
    </source>
</evidence>
<name>A0A2P4X8N9_9STRA</name>
<reference evidence="2 3" key="1">
    <citation type="journal article" date="2017" name="Genome Biol. Evol.">
        <title>Phytophthora megakarya and P. palmivora, closely related causal agents of cacao black pod rot, underwent increases in genome sizes and gene numbers by different mechanisms.</title>
        <authorList>
            <person name="Ali S.S."/>
            <person name="Shao J."/>
            <person name="Lary D.J."/>
            <person name="Kronmiller B."/>
            <person name="Shen D."/>
            <person name="Strem M.D."/>
            <person name="Amoako-Attah I."/>
            <person name="Akrofi A.Y."/>
            <person name="Begoude B.A."/>
            <person name="Ten Hoopen G.M."/>
            <person name="Coulibaly K."/>
            <person name="Kebe B.I."/>
            <person name="Melnick R.L."/>
            <person name="Guiltinan M.J."/>
            <person name="Tyler B.M."/>
            <person name="Meinhardt L.W."/>
            <person name="Bailey B.A."/>
        </authorList>
    </citation>
    <scope>NUCLEOTIDE SEQUENCE [LARGE SCALE GENOMIC DNA]</scope>
    <source>
        <strain evidence="3">sbr112.9</strain>
    </source>
</reference>
<dbReference type="OrthoDB" id="273917at2759"/>
<feature type="region of interest" description="Disordered" evidence="1">
    <location>
        <begin position="726"/>
        <end position="775"/>
    </location>
</feature>